<dbReference type="AlphaFoldDB" id="A0A5J5IWH4"/>
<dbReference type="EMBL" id="VYSA01000006">
    <property type="protein sequence ID" value="KAA9105033.1"/>
    <property type="molecule type" value="Genomic_DNA"/>
</dbReference>
<dbReference type="RefSeq" id="WP_150450492.1">
    <property type="nucleotide sequence ID" value="NZ_VYSA01000006.1"/>
</dbReference>
<feature type="compositionally biased region" description="Basic and acidic residues" evidence="1">
    <location>
        <begin position="1"/>
        <end position="22"/>
    </location>
</feature>
<evidence type="ECO:0000313" key="4">
    <source>
        <dbReference type="Proteomes" id="UP000325827"/>
    </source>
</evidence>
<feature type="compositionally biased region" description="Low complexity" evidence="1">
    <location>
        <begin position="168"/>
        <end position="178"/>
    </location>
</feature>
<dbReference type="Pfam" id="PF09350">
    <property type="entry name" value="DJC28_CD"/>
    <property type="match status" value="1"/>
</dbReference>
<keyword evidence="4" id="KW-1185">Reference proteome</keyword>
<name>A0A5J5IWH4_9MICO</name>
<comment type="caution">
    <text evidence="3">The sequence shown here is derived from an EMBL/GenBank/DDBJ whole genome shotgun (WGS) entry which is preliminary data.</text>
</comment>
<organism evidence="3 4">
    <name type="scientific">Microbacterium rhizomatis</name>
    <dbReference type="NCBI Taxonomy" id="1631477"/>
    <lineage>
        <taxon>Bacteria</taxon>
        <taxon>Bacillati</taxon>
        <taxon>Actinomycetota</taxon>
        <taxon>Actinomycetes</taxon>
        <taxon>Micrococcales</taxon>
        <taxon>Microbacteriaceae</taxon>
        <taxon>Microbacterium</taxon>
    </lineage>
</organism>
<evidence type="ECO:0000313" key="3">
    <source>
        <dbReference type="EMBL" id="KAA9105033.1"/>
    </source>
</evidence>
<dbReference type="Proteomes" id="UP000325827">
    <property type="component" value="Unassembled WGS sequence"/>
</dbReference>
<reference evidence="4" key="1">
    <citation type="submission" date="2019-09" db="EMBL/GenBank/DDBJ databases">
        <title>Mumia zhuanghuii sp. nov. isolated from the intestinal contents of plateau pika (Ochotona curzoniae) in the Qinghai-Tibet plateau of China.</title>
        <authorList>
            <person name="Tian Z."/>
        </authorList>
    </citation>
    <scope>NUCLEOTIDE SEQUENCE [LARGE SCALE GENOMIC DNA]</scope>
    <source>
        <strain evidence="4">JCM 30598</strain>
    </source>
</reference>
<proteinExistence type="predicted"/>
<feature type="domain" description="DnaJ homologue subfamily C member 28 conserved" evidence="2">
    <location>
        <begin position="46"/>
        <end position="112"/>
    </location>
</feature>
<gene>
    <name evidence="3" type="ORF">F6B43_18475</name>
</gene>
<sequence>MADDPREAAARYRLDKEARDTGGEPEVEASAPPSRGFSELERAAYVETTIQQAIRRGEFDNLPGAGKPLIGLGASHDPDWWIRRKIETEGLTGLGPPALLLRTEHAQLDARLDDLRTEDEVRDYLEDFNARVIEARRQLLGGPPVVTPTVDVDERTGEWRARRDAARRTAPQATAPQQSGWWARMWRASREAPGSVDRGDAEPA</sequence>
<accession>A0A5J5IWH4</accession>
<dbReference type="OrthoDB" id="3395286at2"/>
<protein>
    <submittedName>
        <fullName evidence="3">DUF1992 domain-containing protein</fullName>
    </submittedName>
</protein>
<evidence type="ECO:0000259" key="2">
    <source>
        <dbReference type="Pfam" id="PF09350"/>
    </source>
</evidence>
<evidence type="ECO:0000256" key="1">
    <source>
        <dbReference type="SAM" id="MobiDB-lite"/>
    </source>
</evidence>
<feature type="region of interest" description="Disordered" evidence="1">
    <location>
        <begin position="161"/>
        <end position="186"/>
    </location>
</feature>
<dbReference type="InterPro" id="IPR018961">
    <property type="entry name" value="DnaJ_homolog_subfam-C_membr-28"/>
</dbReference>
<feature type="region of interest" description="Disordered" evidence="1">
    <location>
        <begin position="1"/>
        <end position="38"/>
    </location>
</feature>